<organism evidence="1 2">
    <name type="scientific">Araneus ventricosus</name>
    <name type="common">Orbweaver spider</name>
    <name type="synonym">Epeira ventricosa</name>
    <dbReference type="NCBI Taxonomy" id="182803"/>
    <lineage>
        <taxon>Eukaryota</taxon>
        <taxon>Metazoa</taxon>
        <taxon>Ecdysozoa</taxon>
        <taxon>Arthropoda</taxon>
        <taxon>Chelicerata</taxon>
        <taxon>Arachnida</taxon>
        <taxon>Araneae</taxon>
        <taxon>Araneomorphae</taxon>
        <taxon>Entelegynae</taxon>
        <taxon>Araneoidea</taxon>
        <taxon>Araneidae</taxon>
        <taxon>Araneus</taxon>
    </lineage>
</organism>
<accession>A0A4Y2JBW2</accession>
<evidence type="ECO:0000313" key="2">
    <source>
        <dbReference type="Proteomes" id="UP000499080"/>
    </source>
</evidence>
<protein>
    <submittedName>
        <fullName evidence="1">Uncharacterized protein</fullName>
    </submittedName>
</protein>
<dbReference type="EMBL" id="BGPR01003389">
    <property type="protein sequence ID" value="GBM87530.1"/>
    <property type="molecule type" value="Genomic_DNA"/>
</dbReference>
<evidence type="ECO:0000313" key="1">
    <source>
        <dbReference type="EMBL" id="GBM87530.1"/>
    </source>
</evidence>
<reference evidence="1 2" key="1">
    <citation type="journal article" date="2019" name="Sci. Rep.">
        <title>Orb-weaving spider Araneus ventricosus genome elucidates the spidroin gene catalogue.</title>
        <authorList>
            <person name="Kono N."/>
            <person name="Nakamura H."/>
            <person name="Ohtoshi R."/>
            <person name="Moran D.A.P."/>
            <person name="Shinohara A."/>
            <person name="Yoshida Y."/>
            <person name="Fujiwara M."/>
            <person name="Mori M."/>
            <person name="Tomita M."/>
            <person name="Arakawa K."/>
        </authorList>
    </citation>
    <scope>NUCLEOTIDE SEQUENCE [LARGE SCALE GENOMIC DNA]</scope>
</reference>
<dbReference type="AlphaFoldDB" id="A0A4Y2JBW2"/>
<sequence length="90" mass="10679">MQSSKLLYSRDSIFNRLSYSGLIGTYLQLLLRCRHDQSLKPCSNGLWLGKPRVARDPYLWIVVDRIRTVAPFLKHLAWQISRQHSRKRMH</sequence>
<gene>
    <name evidence="1" type="ORF">AVEN_21986_1</name>
</gene>
<keyword evidence="2" id="KW-1185">Reference proteome</keyword>
<comment type="caution">
    <text evidence="1">The sequence shown here is derived from an EMBL/GenBank/DDBJ whole genome shotgun (WGS) entry which is preliminary data.</text>
</comment>
<name>A0A4Y2JBW2_ARAVE</name>
<proteinExistence type="predicted"/>
<dbReference type="Proteomes" id="UP000499080">
    <property type="component" value="Unassembled WGS sequence"/>
</dbReference>